<evidence type="ECO:0000313" key="4">
    <source>
        <dbReference type="Proteomes" id="UP000195442"/>
    </source>
</evidence>
<dbReference type="Pfam" id="PF05016">
    <property type="entry name" value="ParE_toxin"/>
    <property type="match status" value="1"/>
</dbReference>
<evidence type="ECO:0000256" key="1">
    <source>
        <dbReference type="ARBA" id="ARBA00022649"/>
    </source>
</evidence>
<gene>
    <name evidence="3" type="ORF">CRENPOLYSF2_3150010</name>
</gene>
<dbReference type="InterPro" id="IPR028344">
    <property type="entry name" value="ParE1/4"/>
</dbReference>
<name>A0A1R4HAJ8_9GAMM</name>
<evidence type="ECO:0000313" key="3">
    <source>
        <dbReference type="EMBL" id="SJM93207.1"/>
    </source>
</evidence>
<evidence type="ECO:0000256" key="2">
    <source>
        <dbReference type="PIRNR" id="PIRNR029218"/>
    </source>
</evidence>
<comment type="similarity">
    <text evidence="2">Belongs to the RelE toxin family.</text>
</comment>
<reference evidence="4" key="1">
    <citation type="submission" date="2017-02" db="EMBL/GenBank/DDBJ databases">
        <authorList>
            <person name="Daims H."/>
        </authorList>
    </citation>
    <scope>NUCLEOTIDE SEQUENCE [LARGE SCALE GENOMIC DNA]</scope>
</reference>
<keyword evidence="1" id="KW-1277">Toxin-antitoxin system</keyword>
<protein>
    <recommendedName>
        <fullName evidence="2">Toxin</fullName>
    </recommendedName>
</protein>
<dbReference type="Proteomes" id="UP000195442">
    <property type="component" value="Unassembled WGS sequence"/>
</dbReference>
<dbReference type="EMBL" id="FUKJ01000241">
    <property type="protein sequence ID" value="SJM93207.1"/>
    <property type="molecule type" value="Genomic_DNA"/>
</dbReference>
<dbReference type="InterPro" id="IPR035093">
    <property type="entry name" value="RelE/ParE_toxin_dom_sf"/>
</dbReference>
<dbReference type="RefSeq" id="WP_087147299.1">
    <property type="nucleotide sequence ID" value="NZ_FUKJ01000241.1"/>
</dbReference>
<sequence>MPQYKFTGQAEGDLDAIVEYTLENWGQSQAAKYIDGLEALLENLTHAPSLGLNQDTVFKDLLSFPYAIHVVYYVETADGITVIRILHKRTDTKRHISVTQKMQ</sequence>
<keyword evidence="4" id="KW-1185">Reference proteome</keyword>
<dbReference type="InterPro" id="IPR007712">
    <property type="entry name" value="RelE/ParE_toxin"/>
</dbReference>
<accession>A0A1R4HAJ8</accession>
<dbReference type="OrthoDB" id="516834at2"/>
<dbReference type="AlphaFoldDB" id="A0A1R4HAJ8"/>
<proteinExistence type="inferred from homology"/>
<dbReference type="PIRSF" id="PIRSF029218">
    <property type="entry name" value="ParE"/>
    <property type="match status" value="1"/>
</dbReference>
<dbReference type="Gene3D" id="3.30.2310.20">
    <property type="entry name" value="RelE-like"/>
    <property type="match status" value="1"/>
</dbReference>
<organism evidence="3 4">
    <name type="scientific">Crenothrix polyspora</name>
    <dbReference type="NCBI Taxonomy" id="360316"/>
    <lineage>
        <taxon>Bacteria</taxon>
        <taxon>Pseudomonadati</taxon>
        <taxon>Pseudomonadota</taxon>
        <taxon>Gammaproteobacteria</taxon>
        <taxon>Methylococcales</taxon>
        <taxon>Crenotrichaceae</taxon>
        <taxon>Crenothrix</taxon>
    </lineage>
</organism>